<dbReference type="KEGG" id="eiv:EIN_092070"/>
<dbReference type="InterPro" id="IPR027357">
    <property type="entry name" value="DOCKER_dom"/>
</dbReference>
<feature type="compositionally biased region" description="Polar residues" evidence="3">
    <location>
        <begin position="1183"/>
        <end position="1201"/>
    </location>
</feature>
<dbReference type="Pfam" id="PF14429">
    <property type="entry name" value="DOCK-C2"/>
    <property type="match status" value="1"/>
</dbReference>
<keyword evidence="1" id="KW-0344">Guanine-nucleotide releasing factor</keyword>
<proteinExistence type="inferred from homology"/>
<dbReference type="InterPro" id="IPR035892">
    <property type="entry name" value="C2_domain_sf"/>
</dbReference>
<dbReference type="InterPro" id="IPR043161">
    <property type="entry name" value="DOCK_C_lobe_A"/>
</dbReference>
<dbReference type="CDD" id="cd08679">
    <property type="entry name" value="C2_DOCK180_related"/>
    <property type="match status" value="1"/>
</dbReference>
<feature type="domain" description="C2 DOCK-type" evidence="4">
    <location>
        <begin position="526"/>
        <end position="684"/>
    </location>
</feature>
<protein>
    <recommendedName>
        <fullName evidence="8">Dedicator of cytokinesis protein</fullName>
    </recommendedName>
</protein>
<dbReference type="InterPro" id="IPR026791">
    <property type="entry name" value="DOCK"/>
</dbReference>
<dbReference type="Gene3D" id="2.60.40.150">
    <property type="entry name" value="C2 domain"/>
    <property type="match status" value="1"/>
</dbReference>
<dbReference type="PANTHER" id="PTHR23317">
    <property type="entry name" value="DEDICATOR OF CYTOKINESIS DOCK"/>
    <property type="match status" value="1"/>
</dbReference>
<evidence type="ECO:0000256" key="1">
    <source>
        <dbReference type="ARBA" id="ARBA00022658"/>
    </source>
</evidence>
<comment type="similarity">
    <text evidence="2">Belongs to the DOCK family.</text>
</comment>
<evidence type="ECO:0000313" key="6">
    <source>
        <dbReference type="EMBL" id="ELP86642.1"/>
    </source>
</evidence>
<dbReference type="OrthoDB" id="47328at2759"/>
<accession>A0A0A1U1Y3</accession>
<dbReference type="GeneID" id="14885612"/>
<evidence type="ECO:0008006" key="8">
    <source>
        <dbReference type="Google" id="ProtNLM"/>
    </source>
</evidence>
<organism evidence="6 7">
    <name type="scientific">Entamoeba invadens IP1</name>
    <dbReference type="NCBI Taxonomy" id="370355"/>
    <lineage>
        <taxon>Eukaryota</taxon>
        <taxon>Amoebozoa</taxon>
        <taxon>Evosea</taxon>
        <taxon>Archamoebae</taxon>
        <taxon>Mastigamoebida</taxon>
        <taxon>Entamoebidae</taxon>
        <taxon>Entamoeba</taxon>
    </lineage>
</organism>
<reference evidence="6 7" key="1">
    <citation type="submission" date="2012-10" db="EMBL/GenBank/DDBJ databases">
        <authorList>
            <person name="Zafar N."/>
            <person name="Inman J."/>
            <person name="Hall N."/>
            <person name="Lorenzi H."/>
            <person name="Caler E."/>
        </authorList>
    </citation>
    <scope>NUCLEOTIDE SEQUENCE [LARGE SCALE GENOMIC DNA]</scope>
    <source>
        <strain evidence="6 7">IP1</strain>
    </source>
</reference>
<evidence type="ECO:0000256" key="2">
    <source>
        <dbReference type="PROSITE-ProRule" id="PRU00983"/>
    </source>
</evidence>
<evidence type="ECO:0000259" key="4">
    <source>
        <dbReference type="PROSITE" id="PS51650"/>
    </source>
</evidence>
<dbReference type="PROSITE" id="PS51651">
    <property type="entry name" value="DOCKER"/>
    <property type="match status" value="1"/>
</dbReference>
<gene>
    <name evidence="6" type="ORF">EIN_092070</name>
</gene>
<evidence type="ECO:0000256" key="3">
    <source>
        <dbReference type="SAM" id="MobiDB-lite"/>
    </source>
</evidence>
<name>A0A0A1U1Y3_ENTIV</name>
<dbReference type="Gene3D" id="1.25.40.410">
    <property type="match status" value="1"/>
</dbReference>
<dbReference type="InterPro" id="IPR027007">
    <property type="entry name" value="C2_DOCK-type_domain"/>
</dbReference>
<dbReference type="EMBL" id="KB206946">
    <property type="protein sequence ID" value="ELP86642.1"/>
    <property type="molecule type" value="Genomic_DNA"/>
</dbReference>
<dbReference type="GO" id="GO:0005085">
    <property type="term" value="F:guanyl-nucleotide exchange factor activity"/>
    <property type="evidence" value="ECO:0007669"/>
    <property type="project" value="UniProtKB-KW"/>
</dbReference>
<dbReference type="InterPro" id="IPR046769">
    <property type="entry name" value="DOCKER_Lobe_A"/>
</dbReference>
<dbReference type="PANTHER" id="PTHR23317:SF76">
    <property type="entry name" value="LD20667P"/>
    <property type="match status" value="1"/>
</dbReference>
<dbReference type="Pfam" id="PF06920">
    <property type="entry name" value="DHR-2_Lobe_A"/>
    <property type="match status" value="1"/>
</dbReference>
<evidence type="ECO:0000313" key="7">
    <source>
        <dbReference type="Proteomes" id="UP000014680"/>
    </source>
</evidence>
<dbReference type="GO" id="GO:0007264">
    <property type="term" value="P:small GTPase-mediated signal transduction"/>
    <property type="evidence" value="ECO:0007669"/>
    <property type="project" value="InterPro"/>
</dbReference>
<feature type="domain" description="DOCKER" evidence="5">
    <location>
        <begin position="2068"/>
        <end position="2502"/>
    </location>
</feature>
<keyword evidence="7" id="KW-1185">Reference proteome</keyword>
<dbReference type="Proteomes" id="UP000014680">
    <property type="component" value="Unassembled WGS sequence"/>
</dbReference>
<feature type="region of interest" description="Disordered" evidence="3">
    <location>
        <begin position="1174"/>
        <end position="1201"/>
    </location>
</feature>
<dbReference type="RefSeq" id="XP_004185988.1">
    <property type="nucleotide sequence ID" value="XM_004185940.1"/>
</dbReference>
<dbReference type="PROSITE" id="PS51650">
    <property type="entry name" value="C2_DOCK"/>
    <property type="match status" value="1"/>
</dbReference>
<evidence type="ECO:0000259" key="5">
    <source>
        <dbReference type="PROSITE" id="PS51651"/>
    </source>
</evidence>
<sequence length="2505" mass="293159">MENQPDPAVLQTIFGTEVRRVSSDKIYETGYEPAQPTKTSEENMKILQIFDVRLYYFFYSTTNLHLIVSYRNNRKTYDVEQNKELDVYQLKKYFEKEWKVCLPEEAIKYHCGQTFLEKAYKVQRHEFVAFHKYVAANKNEIQSEKIQNIFEGFEAQFSESSSLEAEYKYLDKNIIVSKEDPIPHSLLFPQPKEPVSTDKIHTNPYNMFFGKTFTRFVRQEKYTSIFDGRKGKEMKSEGKVDDRLFGVESLVQTETVKPGTRRKQKSNLFEYFNPKLTAGDLLYSTKLTNAQNECVNETLKVYRPLVIEVTKIRFNIYPEPLQLRFSFYDMDFCKMTADFTFDISASMLKDHIENNKPLRIPKTSAIIKKSFLDGKENIFVVLQIFKPMDVDVDLGRDAYCAEGKKDQKMVKKYIEKVKESKNLENKKFYQLLLIGGGSIHYMENYEMNIYKPTSDLKDIYSLIREMERLKICGNFEFSLRNESEKYEHCDGLTKVYQPNKSNMVERIKMMTNIDLTHIEETFNSYENKLFVYPTEVVLSKERKKSGIVITVYVRETDDRFVVGKSCLSVVYPNTSGTDDELCSSFTTSVSNDKNGHFTDEIKIELPFPLNEKHHLLFQIRDINTEDGTEGKSYYGIMMLYENNEIIRTKEHTIPILKEMVDGYLEEVEYYDISNMNLKVNINVVSSIYPLEQEISNFIYTKTSVETVVDAEFYPDFIHFLPLVMKRVVNILEERNREELFGLFRIFRIMDKNRTDDGNERCMLYKNSNIVYAINHFVPIKTEKGNYPCQFLIFCMPILFDKTETEAKERLKYMWIIFSIYLKSLIGFYQENGVFELKNYHEYFKTETGYKLAFNTFKHINMFSEFIVYCSTENLASEISIREANLFYAEFIRDFSCLFKRGEVTRLIDTHLDNLIAIEKNPNGMIDSFSHLLRLEFVAVLAEDEKVYTINGPQVLEIKEINKLNDLLAERHAMMYIILRQFFLLIMNNNKNISRLALHELVIVMNKIDLDVNYNKNQKQNERNKIFSMLFPFVLFMLDESDKLNEWREKDSYSDLYDIETLYVIFFFILKNLRDTLIDQWLVSDFLPSLLYTLLSHIRKALLLFTNFPMIFIPNSRGIYLKELLLLFNRYNSSLSQVRTATTPIISSPMRTPGPSKSFSRLGNFATKRFSSKLKSSMKEEHSPSSFESNPRTSITNDSEDSSVFSKLKDEAENQTNLAKSDMKVEFLILEILLISMDYSEVMMKVLLTEEPTPALERVQELVSVEFFTCKKSRLFLVSIYDFIRSIVSFHRNFIFTRQNLLTKNLVKRFLELSNSDESAERSVGNNLILFFCKMNFTVTGNTISTVVNATNALSELQLNEVKNVKTLITQLGSLYQQYNLCFDTRLSKCVDLLLEEGIRRNKSLIMVHQIYDAIDSGDLDAFFIFVMDCILMYEGVLDLVLNSVPSVINGYVQMKSDIGALLASNRNFKMIENWISLISRKVERTCDVFKGFFGEKREVMVERYGMCCAKMRQLEEHCEVDKRDVFELVEGCRKNKEIGEQIIQWIVSNMKIETTEVDQVFELSENELILKIEELEGQQTLRCEEIKKLIVRYSKFDEILRVYQLEANPLFPITTEEITEGTKRVVTLHQSRIKNAHICLQSQTCYLSENERYARKIRKFETDLEQQYFEIQCDLCARPIGENFFNRAQEKYKMMLKTVKADLASLEAKKTKSGCLRPEWDVSFGSWEETINEVIGCVEWLSKYSGIVKENNTRIEQMKLWYEKERTFNIKVVDIYVWDGIYLALNKVAMKESNDYLGIMASVYRYLKETEDGVEKEYEECSNISKELLKEKECYKNTKNSVNFNMEALGFKLFEKVNSNDFEKLDMTVSIYVDQYLLEKELENKRNLYAQMYKEFFEITDTTKGTLDNEKVTRSTELSEKLFALDKEHVTKLNRYCKFETNEQTVLIRAQNIGINHDTCELKSPRISIIPFNRKTGGVALQQITQFSSRKGDDLLDIVGAFFDEKKCVKIDCFYDLSYGQRDSFSRCLTNVQTNIISIVENLDTLNSKKVQSTDTQYILELYYQFAMDYISAPQLHMTWMSKLAQQHRKKLQYVEAGLCEVHLVIYVNNLLPEDLRFDLKTIKDRLGTFARNSVGVVDSQFASNISVDTLIEHVNSACNDFEDGKYPVYGLLLANLVVPYYVSKKRYRELTAKHEYVNKMYEMMVAQNRDGVSGVLQFYYVRFFGTNIDKHLDGNSFVYSSSKERMSYLLKEVKETVPKNFKGETHILRTLDQVNDAVTNGPDDQYYIVWTPLNPVFENVRSKCCNKFYYDELKKNSQFEEKNFEGVDGWTVNRLIVETDFVLPGVMKRLQVVKETNVTLNAIAIMTEEIVRRKNEVFNFLDESKRSADNTTKVLEKLLNRIEIFVYGVKEVKIGKPNVFEGMNIMKVVKTFFNKYEVYHLEEYKTLFEQIKEGMNFVVEGIAVLEKVAISKEEFEGLQRVIARIDLMLDEVDARIDAFEQDNM</sequence>
<dbReference type="VEuPathDB" id="AmoebaDB:EIN_092070"/>